<sequence>MSSDTVESTPDEERSAFETAQEEQEDVDPRTIPQTLEEPPPVGDEIEYPDYPDEDHETWQILVERQMEQLPGRACEAYMRGQDVLGLEGDQIPDLADLSRRLNEETGWEVANVPGLIHEKNFFSLLSQRKFPSTNYVRGREELDYTPAPDCFHDIFGHMPMLTQPEFADFYQLYGQAAQNAEGADRPRLERFHWFTVEFGLIQEQEEKRIFGAGIVSSNEEVTHALSDEVTLHPFDPEHIVEKDDYEVYNLQKELFVLDSFEQLVDGFRDWTSKNGLL</sequence>
<dbReference type="PROSITE" id="PS51410">
    <property type="entry name" value="BH4_AAA_HYDROXYL_2"/>
    <property type="match status" value="1"/>
</dbReference>
<dbReference type="PANTHER" id="PTHR11473">
    <property type="entry name" value="AROMATIC AMINO ACID HYDROXYLASE"/>
    <property type="match status" value="1"/>
</dbReference>
<dbReference type="GO" id="GO:0004505">
    <property type="term" value="F:phenylalanine 4-monooxygenase activity"/>
    <property type="evidence" value="ECO:0007669"/>
    <property type="project" value="UniProtKB-EC"/>
</dbReference>
<feature type="binding site" evidence="13">
    <location>
        <position position="153"/>
    </location>
    <ligand>
        <name>Fe cation</name>
        <dbReference type="ChEBI" id="CHEBI:24875"/>
    </ligand>
</feature>
<dbReference type="EMBL" id="JANUBF010000018">
    <property type="protein sequence ID" value="MCS4037409.1"/>
    <property type="molecule type" value="Genomic_DNA"/>
</dbReference>
<evidence type="ECO:0000256" key="11">
    <source>
        <dbReference type="ARBA" id="ARBA00023232"/>
    </source>
</evidence>
<evidence type="ECO:0000256" key="8">
    <source>
        <dbReference type="ARBA" id="ARBA00023002"/>
    </source>
</evidence>
<name>A0A9X2UMI4_9BACT</name>
<reference evidence="16" key="1">
    <citation type="submission" date="2022-08" db="EMBL/GenBank/DDBJ databases">
        <title>Genomic Encyclopedia of Type Strains, Phase V (KMG-V): Genome sequencing to study the core and pangenomes of soil and plant-associated prokaryotes.</title>
        <authorList>
            <person name="Whitman W."/>
        </authorList>
    </citation>
    <scope>NUCLEOTIDE SEQUENCE</scope>
    <source>
        <strain evidence="16">SP3012</strain>
    </source>
</reference>
<feature type="binding site" evidence="13">
    <location>
        <position position="198"/>
    </location>
    <ligand>
        <name>Fe cation</name>
        <dbReference type="ChEBI" id="CHEBI:24875"/>
    </ligand>
</feature>
<keyword evidence="10" id="KW-0503">Monooxygenase</keyword>
<evidence type="ECO:0000256" key="7">
    <source>
        <dbReference type="ARBA" id="ARBA00022723"/>
    </source>
</evidence>
<evidence type="ECO:0000256" key="14">
    <source>
        <dbReference type="SAM" id="MobiDB-lite"/>
    </source>
</evidence>
<dbReference type="PRINTS" id="PR00372">
    <property type="entry name" value="FYWHYDRXLASE"/>
</dbReference>
<dbReference type="Proteomes" id="UP001155040">
    <property type="component" value="Unassembled WGS sequence"/>
</dbReference>
<gene>
    <name evidence="16" type="ORF">GGQ01_002490</name>
</gene>
<evidence type="ECO:0000256" key="13">
    <source>
        <dbReference type="PIRSR" id="PIRSR601273-2"/>
    </source>
</evidence>
<evidence type="ECO:0000256" key="3">
    <source>
        <dbReference type="ARBA" id="ARBA00005088"/>
    </source>
</evidence>
<evidence type="ECO:0000256" key="6">
    <source>
        <dbReference type="ARBA" id="ARBA00020276"/>
    </source>
</evidence>
<dbReference type="GO" id="GO:0005506">
    <property type="term" value="F:iron ion binding"/>
    <property type="evidence" value="ECO:0007669"/>
    <property type="project" value="InterPro"/>
</dbReference>
<dbReference type="InterPro" id="IPR005960">
    <property type="entry name" value="Phe-4-hydroxylase_mono"/>
</dbReference>
<comment type="catalytic activity">
    <reaction evidence="1">
        <text>(6R)-L-erythro-5,6,7,8-tetrahydrobiopterin + L-phenylalanine + O2 = (4aS,6R)-4a-hydroxy-L-erythro-5,6,7,8-tetrahydrobiopterin + L-tyrosine</text>
        <dbReference type="Rhea" id="RHEA:20273"/>
        <dbReference type="ChEBI" id="CHEBI:15379"/>
        <dbReference type="ChEBI" id="CHEBI:15642"/>
        <dbReference type="ChEBI" id="CHEBI:58095"/>
        <dbReference type="ChEBI" id="CHEBI:58315"/>
        <dbReference type="ChEBI" id="CHEBI:59560"/>
        <dbReference type="EC" id="1.14.16.1"/>
    </reaction>
</comment>
<dbReference type="EC" id="1.14.16.1" evidence="5"/>
<accession>A0A9X2UMI4</accession>
<evidence type="ECO:0000313" key="16">
    <source>
        <dbReference type="EMBL" id="MCS4037409.1"/>
    </source>
</evidence>
<dbReference type="InterPro" id="IPR001273">
    <property type="entry name" value="ArAA_hydroxylase"/>
</dbReference>
<evidence type="ECO:0000256" key="1">
    <source>
        <dbReference type="ARBA" id="ARBA00001060"/>
    </source>
</evidence>
<dbReference type="CDD" id="cd03348">
    <property type="entry name" value="pro_PheOH"/>
    <property type="match status" value="1"/>
</dbReference>
<feature type="region of interest" description="Disordered" evidence="14">
    <location>
        <begin position="1"/>
        <end position="48"/>
    </location>
</feature>
<feature type="binding site" evidence="13">
    <location>
        <position position="158"/>
    </location>
    <ligand>
        <name>Fe cation</name>
        <dbReference type="ChEBI" id="CHEBI:24875"/>
    </ligand>
</feature>
<dbReference type="InterPro" id="IPR036329">
    <property type="entry name" value="Aro-AA_hydroxylase_C_sf"/>
</dbReference>
<dbReference type="GO" id="GO:0006559">
    <property type="term" value="P:L-phenylalanine catabolic process"/>
    <property type="evidence" value="ECO:0007669"/>
    <property type="project" value="UniProtKB-KW"/>
</dbReference>
<proteinExistence type="inferred from homology"/>
<dbReference type="RefSeq" id="WP_103016469.1">
    <property type="nucleotide sequence ID" value="NZ_JANTZC010000018.1"/>
</dbReference>
<comment type="similarity">
    <text evidence="4">Belongs to the biopterin-dependent aromatic amino acid hydroxylase family.</text>
</comment>
<evidence type="ECO:0000256" key="12">
    <source>
        <dbReference type="ARBA" id="ARBA00029922"/>
    </source>
</evidence>
<evidence type="ECO:0000256" key="4">
    <source>
        <dbReference type="ARBA" id="ARBA00009712"/>
    </source>
</evidence>
<evidence type="ECO:0000313" key="17">
    <source>
        <dbReference type="Proteomes" id="UP001155040"/>
    </source>
</evidence>
<keyword evidence="11" id="KW-0585">Phenylalanine catabolism</keyword>
<dbReference type="InterPro" id="IPR018301">
    <property type="entry name" value="ArAA_hydroxylase_Fe/CU_BS"/>
</dbReference>
<organism evidence="16 17">
    <name type="scientific">Salinibacter ruber</name>
    <dbReference type="NCBI Taxonomy" id="146919"/>
    <lineage>
        <taxon>Bacteria</taxon>
        <taxon>Pseudomonadati</taxon>
        <taxon>Rhodothermota</taxon>
        <taxon>Rhodothermia</taxon>
        <taxon>Rhodothermales</taxon>
        <taxon>Salinibacteraceae</taxon>
        <taxon>Salinibacter</taxon>
    </lineage>
</organism>
<comment type="cofactor">
    <cofactor evidence="2 13">
        <name>Fe(2+)</name>
        <dbReference type="ChEBI" id="CHEBI:29033"/>
    </cofactor>
</comment>
<comment type="pathway">
    <text evidence="3">Amino-acid degradation; L-phenylalanine degradation; acetoacetate and fumarate from L-phenylalanine: step 1/6.</text>
</comment>
<evidence type="ECO:0000256" key="9">
    <source>
        <dbReference type="ARBA" id="ARBA00023004"/>
    </source>
</evidence>
<protein>
    <recommendedName>
        <fullName evidence="6">Phenylalanine-4-hydroxylase</fullName>
        <ecNumber evidence="5">1.14.16.1</ecNumber>
    </recommendedName>
    <alternativeName>
        <fullName evidence="12">Phe-4-monooxygenase</fullName>
    </alternativeName>
</protein>
<dbReference type="PROSITE" id="PS00367">
    <property type="entry name" value="BH4_AAA_HYDROXYL_1"/>
    <property type="match status" value="1"/>
</dbReference>
<dbReference type="InterPro" id="IPR019774">
    <property type="entry name" value="Aromatic-AA_hydroxylase_C"/>
</dbReference>
<evidence type="ECO:0000259" key="15">
    <source>
        <dbReference type="PROSITE" id="PS51410"/>
    </source>
</evidence>
<evidence type="ECO:0000256" key="2">
    <source>
        <dbReference type="ARBA" id="ARBA00001954"/>
    </source>
</evidence>
<dbReference type="SUPFAM" id="SSF56534">
    <property type="entry name" value="Aromatic aminoacid monoxygenases, catalytic and oligomerization domains"/>
    <property type="match status" value="1"/>
</dbReference>
<evidence type="ECO:0000256" key="10">
    <source>
        <dbReference type="ARBA" id="ARBA00023033"/>
    </source>
</evidence>
<dbReference type="PANTHER" id="PTHR11473:SF24">
    <property type="entry name" value="PHENYLALANINE-4-HYDROXYLASE"/>
    <property type="match status" value="1"/>
</dbReference>
<dbReference type="NCBIfam" id="NF008877">
    <property type="entry name" value="PRK11913.1-2"/>
    <property type="match status" value="1"/>
</dbReference>
<dbReference type="AlphaFoldDB" id="A0A9X2UMI4"/>
<feature type="domain" description="Biopterin-dependent aromatic amino acid hydroxylase family profile" evidence="15">
    <location>
        <begin position="1"/>
        <end position="278"/>
    </location>
</feature>
<keyword evidence="7 13" id="KW-0479">Metal-binding</keyword>
<evidence type="ECO:0000256" key="5">
    <source>
        <dbReference type="ARBA" id="ARBA00011995"/>
    </source>
</evidence>
<dbReference type="InterPro" id="IPR036951">
    <property type="entry name" value="ArAA_hydroxylase_sf"/>
</dbReference>
<comment type="caution">
    <text evidence="16">The sequence shown here is derived from an EMBL/GenBank/DDBJ whole genome shotgun (WGS) entry which is preliminary data.</text>
</comment>
<keyword evidence="8 16" id="KW-0560">Oxidoreductase</keyword>
<dbReference type="Gene3D" id="1.10.800.10">
    <property type="entry name" value="Aromatic amino acid hydroxylase"/>
    <property type="match status" value="1"/>
</dbReference>
<dbReference type="Pfam" id="PF00351">
    <property type="entry name" value="Biopterin_H"/>
    <property type="match status" value="1"/>
</dbReference>
<keyword evidence="9 13" id="KW-0408">Iron</keyword>